<name>A0A844FGI7_9FIRM</name>
<accession>A0A844FGI7</accession>
<organism evidence="2 3">
    <name type="scientific">Anaerosalibacter bizertensis</name>
    <dbReference type="NCBI Taxonomy" id="932217"/>
    <lineage>
        <taxon>Bacteria</taxon>
        <taxon>Bacillati</taxon>
        <taxon>Bacillota</taxon>
        <taxon>Tissierellia</taxon>
        <taxon>Tissierellales</taxon>
        <taxon>Sporanaerobacteraceae</taxon>
        <taxon>Anaerosalibacter</taxon>
    </lineage>
</organism>
<dbReference type="OrthoDB" id="1842465at2"/>
<proteinExistence type="predicted"/>
<dbReference type="Proteomes" id="UP000462760">
    <property type="component" value="Unassembled WGS sequence"/>
</dbReference>
<protein>
    <submittedName>
        <fullName evidence="2">Uncharacterized protein</fullName>
    </submittedName>
</protein>
<comment type="caution">
    <text evidence="2">The sequence shown here is derived from an EMBL/GenBank/DDBJ whole genome shotgun (WGS) entry which is preliminary data.</text>
</comment>
<evidence type="ECO:0000256" key="1">
    <source>
        <dbReference type="SAM" id="Coils"/>
    </source>
</evidence>
<dbReference type="AlphaFoldDB" id="A0A844FGI7"/>
<reference evidence="2 3" key="1">
    <citation type="submission" date="2019-08" db="EMBL/GenBank/DDBJ databases">
        <title>In-depth cultivation of the pig gut microbiome towards novel bacterial diversity and tailored functional studies.</title>
        <authorList>
            <person name="Wylensek D."/>
            <person name="Hitch T.C.A."/>
            <person name="Clavel T."/>
        </authorList>
    </citation>
    <scope>NUCLEOTIDE SEQUENCE [LARGE SCALE GENOMIC DNA]</scope>
    <source>
        <strain evidence="2 3">Med78-601-WT-4W-RMD-3</strain>
    </source>
</reference>
<sequence>MEIQKIEKLATDEIMSFAELKEDIYFNKIAANKIKYYIEESIKIGEDIAEDTLSKYKGKNIKEIYEEKNIEIQLTKEELKNQIVKLRAKYDVVDENMLIYYWSVKDMEKKFNKLKLDKMFNYEKIIEIQLAHELFHYLETEEIGNTHEKLEEVPVFKIGPIKKTNPIKKTSDIAAHIFCKKILDLPYHPKIMDYYYLVGRDYIDIKFLEDYFIELKEDLNVEGYRD</sequence>
<dbReference type="RefSeq" id="WP_154483757.1">
    <property type="nucleotide sequence ID" value="NZ_JBCLQA010000005.1"/>
</dbReference>
<evidence type="ECO:0000313" key="3">
    <source>
        <dbReference type="Proteomes" id="UP000462760"/>
    </source>
</evidence>
<dbReference type="EMBL" id="VULR01000005">
    <property type="protein sequence ID" value="MSS43080.1"/>
    <property type="molecule type" value="Genomic_DNA"/>
</dbReference>
<feature type="coiled-coil region" evidence="1">
    <location>
        <begin position="62"/>
        <end position="96"/>
    </location>
</feature>
<keyword evidence="1" id="KW-0175">Coiled coil</keyword>
<evidence type="ECO:0000313" key="2">
    <source>
        <dbReference type="EMBL" id="MSS43080.1"/>
    </source>
</evidence>
<gene>
    <name evidence="2" type="ORF">FYJ27_04945</name>
</gene>